<feature type="compositionally biased region" description="Polar residues" evidence="8">
    <location>
        <begin position="588"/>
        <end position="610"/>
    </location>
</feature>
<evidence type="ECO:0000256" key="7">
    <source>
        <dbReference type="RuleBase" id="RU910716"/>
    </source>
</evidence>
<comment type="subcellular location">
    <subcellularLocation>
        <location evidence="1">Cell membrane</location>
        <topology evidence="1">Multi-pass membrane protein</topology>
    </subcellularLocation>
    <subcellularLocation>
        <location evidence="7">Membrane</location>
        <topology evidence="7">Multi-pass membrane protein</topology>
    </subcellularLocation>
</comment>
<feature type="compositionally biased region" description="Polar residues" evidence="8">
    <location>
        <begin position="876"/>
        <end position="885"/>
    </location>
</feature>
<accession>A0A3R7PHY8</accession>
<dbReference type="OrthoDB" id="6356248at2759"/>
<sequence length="1343" mass="148521">MAGSSDEGDTRGDYFRPLPRTDGRTVTPKMPTFTYFDAGFLLVSMATFAVDVGTDLNLVIRYFLEGSVIWAGLTLALVLVPAVVVMIMSMKWHYVEAEAEAEYAANEAEQTSDSEKKPVKTPSVSKLCWLAHICLWGILHRYILLFKSGIRAQRTKDTEDFRDMYRQQSDVCMLRLFESFLESAPQLVLQLYIMMSHHDYSAWTAITALSSMASLGWGIAAYTKAMRNTLPAKHKMTVSGLVLQTFWRMGMIAARVAALALVATVLNEWLLVIMGAHLLVMFIWVVKQKAEYGVSTLEKMIFNFIMAVICCFCFFNLKDGRSRWRMLAFYTVTVAENTAFTLYYFFMSDHQQVLRLAALGLVFGGMALGLLCLVIYYRFFHPIGPIRMFIKDEPGELEKGGKEADNSHTLDSNANSTFRESTRRNIKYMYATATQKTVKCILSAPGVSLESSPASSASQSSASPPLVSHMQRPVEMMCSVQDLLANVSCTSEMQVAEVVEEGTSQSQSEVPEEKKNSEESPVVVEASPSSLERTVTRELEYRLSQSDFRSLCSAGEQSPGTTETSLPQESNQLCIKSVNSGAAIGESVHSSPNSVGIPQKSKTTSQTSVRSGLLSGSQHSGSSILRTSVRKRDATNSETDVRLTSLPHITTSTINLTSKSQEMELDHSEAQLSKAPVPNVELAVIDRMHIIEMESSGTSSENQSDYENIYEGQDARRNLPPKPANLVIAQNLNETQSTQASVPHDYENICAVNINRAMWGLRHWKTYSDIEDRIHDDNEAKDDSRLMAVLNQLRANKAMNKSSSVDNIPNYETIWVGDVAKPDTSNTSSQMSSLTSKSSLVVTIGDVRAKESLCNLYYSTMSDLSFRYYSERMRKNSSSGSLASKRSTRDTSREMMRAISVPDNKTLLEVSQLIEEQKKREEEEAKQTSNQGGATAATPCTPRPLKFGPGATPVRSDPSNNRPRRKFSMLRERFENPNWTPLRSPMKRGPSTQRRNSFQDRTAKALQAGMKVFRRPRVHVITPKKGEDKMDTPRLKSPFKSRNVTPSNTLGLKTGPEPLSTETALKTRLLESEGATAIHKTPHIKTPADNRLTKRTPKTSTPENKQPLVKKTPVPIKGAKKLTEGPKTSTPEGNKQLPQISILSAVSSVVPSPESVLKFNLSDHQQRIPLSENVHQIRTSSKSLAMPAIKEAEYIPSVLLPKPFYGSLQSGVAHGSQGLALKPTRIITSDENSQDIRSRPSSSGLASSQSVLSLKAKQASPLADGGSRLNQNQAMFSGILGLPPYQQEPCRPAIISVTESTENPSGQQNISISRIVLSSPQSPNFNMQKSTLSPTSKIFSRRI</sequence>
<feature type="transmembrane region" description="Helical" evidence="7">
    <location>
        <begin position="200"/>
        <end position="220"/>
    </location>
</feature>
<protein>
    <recommendedName>
        <fullName evidence="7">XK-related protein</fullName>
    </recommendedName>
</protein>
<keyword evidence="4 7" id="KW-0812">Transmembrane</keyword>
<dbReference type="EMBL" id="QCYY01002141">
    <property type="protein sequence ID" value="ROT72519.1"/>
    <property type="molecule type" value="Genomic_DNA"/>
</dbReference>
<dbReference type="Pfam" id="PF09815">
    <property type="entry name" value="XK-related"/>
    <property type="match status" value="1"/>
</dbReference>
<organism evidence="9 10">
    <name type="scientific">Penaeus vannamei</name>
    <name type="common">Whiteleg shrimp</name>
    <name type="synonym">Litopenaeus vannamei</name>
    <dbReference type="NCBI Taxonomy" id="6689"/>
    <lineage>
        <taxon>Eukaryota</taxon>
        <taxon>Metazoa</taxon>
        <taxon>Ecdysozoa</taxon>
        <taxon>Arthropoda</taxon>
        <taxon>Crustacea</taxon>
        <taxon>Multicrustacea</taxon>
        <taxon>Malacostraca</taxon>
        <taxon>Eumalacostraca</taxon>
        <taxon>Eucarida</taxon>
        <taxon>Decapoda</taxon>
        <taxon>Dendrobranchiata</taxon>
        <taxon>Penaeoidea</taxon>
        <taxon>Penaeidae</taxon>
        <taxon>Penaeus</taxon>
    </lineage>
</organism>
<reference evidence="9 10" key="2">
    <citation type="submission" date="2019-01" db="EMBL/GenBank/DDBJ databases">
        <title>The decoding of complex shrimp genome reveals the adaptation for benthos swimmer, frequently molting mechanism and breeding impact on genome.</title>
        <authorList>
            <person name="Sun Y."/>
            <person name="Gao Y."/>
            <person name="Yu Y."/>
        </authorList>
    </citation>
    <scope>NUCLEOTIDE SEQUENCE [LARGE SCALE GENOMIC DNA]</scope>
    <source>
        <tissue evidence="9">Muscle</tissue>
    </source>
</reference>
<feature type="region of interest" description="Disordered" evidence="8">
    <location>
        <begin position="875"/>
        <end position="900"/>
    </location>
</feature>
<evidence type="ECO:0000256" key="8">
    <source>
        <dbReference type="SAM" id="MobiDB-lite"/>
    </source>
</evidence>
<dbReference type="Proteomes" id="UP000283509">
    <property type="component" value="Unassembled WGS sequence"/>
</dbReference>
<evidence type="ECO:0000313" key="9">
    <source>
        <dbReference type="EMBL" id="ROT72519.1"/>
    </source>
</evidence>
<feature type="transmembrane region" description="Helical" evidence="7">
    <location>
        <begin position="129"/>
        <end position="146"/>
    </location>
</feature>
<name>A0A3R7PHY8_PENVA</name>
<evidence type="ECO:0000313" key="10">
    <source>
        <dbReference type="Proteomes" id="UP000283509"/>
    </source>
</evidence>
<evidence type="ECO:0000256" key="1">
    <source>
        <dbReference type="ARBA" id="ARBA00004651"/>
    </source>
</evidence>
<keyword evidence="5 7" id="KW-1133">Transmembrane helix</keyword>
<feature type="transmembrane region" description="Helical" evidence="7">
    <location>
        <begin position="67"/>
        <end position="88"/>
    </location>
</feature>
<comment type="caution">
    <text evidence="9">The sequence shown here is derived from an EMBL/GenBank/DDBJ whole genome shotgun (WGS) entry which is preliminary data.</text>
</comment>
<evidence type="ECO:0000256" key="3">
    <source>
        <dbReference type="ARBA" id="ARBA00022475"/>
    </source>
</evidence>
<evidence type="ECO:0000256" key="4">
    <source>
        <dbReference type="ARBA" id="ARBA00022692"/>
    </source>
</evidence>
<reference evidence="9 10" key="1">
    <citation type="submission" date="2018-04" db="EMBL/GenBank/DDBJ databases">
        <authorList>
            <person name="Zhang X."/>
            <person name="Yuan J."/>
            <person name="Li F."/>
            <person name="Xiang J."/>
        </authorList>
    </citation>
    <scope>NUCLEOTIDE SEQUENCE [LARGE SCALE GENOMIC DNA]</scope>
    <source>
        <tissue evidence="9">Muscle</tissue>
    </source>
</reference>
<keyword evidence="10" id="KW-1185">Reference proteome</keyword>
<feature type="region of interest" description="Disordered" evidence="8">
    <location>
        <begin position="499"/>
        <end position="531"/>
    </location>
</feature>
<feature type="compositionally biased region" description="Low complexity" evidence="8">
    <location>
        <begin position="1239"/>
        <end position="1250"/>
    </location>
</feature>
<keyword evidence="3" id="KW-1003">Cell membrane</keyword>
<feature type="region of interest" description="Disordered" evidence="8">
    <location>
        <begin position="585"/>
        <end position="644"/>
    </location>
</feature>
<feature type="transmembrane region" description="Helical" evidence="7">
    <location>
        <begin position="241"/>
        <end position="263"/>
    </location>
</feature>
<feature type="transmembrane region" description="Helical" evidence="7">
    <location>
        <begin position="38"/>
        <end position="60"/>
    </location>
</feature>
<feature type="transmembrane region" description="Helical" evidence="7">
    <location>
        <begin position="269"/>
        <end position="288"/>
    </location>
</feature>
<feature type="compositionally biased region" description="Basic and acidic residues" evidence="8">
    <location>
        <begin position="887"/>
        <end position="896"/>
    </location>
</feature>
<feature type="compositionally biased region" description="Basic and acidic residues" evidence="8">
    <location>
        <begin position="8"/>
        <end position="23"/>
    </location>
</feature>
<dbReference type="InterPro" id="IPR018629">
    <property type="entry name" value="XK-rel"/>
</dbReference>
<feature type="compositionally biased region" description="Basic and acidic residues" evidence="8">
    <location>
        <begin position="1024"/>
        <end position="1034"/>
    </location>
</feature>
<feature type="region of interest" description="Disordered" evidence="8">
    <location>
        <begin position="1024"/>
        <end position="1059"/>
    </location>
</feature>
<feature type="region of interest" description="Disordered" evidence="8">
    <location>
        <begin position="916"/>
        <end position="997"/>
    </location>
</feature>
<gene>
    <name evidence="9" type="ORF">C7M84_009107</name>
</gene>
<feature type="compositionally biased region" description="Low complexity" evidence="8">
    <location>
        <begin position="611"/>
        <end position="625"/>
    </location>
</feature>
<feature type="transmembrane region" description="Helical" evidence="7">
    <location>
        <begin position="300"/>
        <end position="318"/>
    </location>
</feature>
<proteinExistence type="inferred from homology"/>
<feature type="region of interest" description="Disordered" evidence="8">
    <location>
        <begin position="1223"/>
        <end position="1250"/>
    </location>
</feature>
<evidence type="ECO:0000256" key="6">
    <source>
        <dbReference type="ARBA" id="ARBA00023136"/>
    </source>
</evidence>
<dbReference type="PANTHER" id="PTHR16024">
    <property type="entry name" value="XK-RELATED PROTEIN"/>
    <property type="match status" value="1"/>
</dbReference>
<dbReference type="GO" id="GO:0005886">
    <property type="term" value="C:plasma membrane"/>
    <property type="evidence" value="ECO:0007669"/>
    <property type="project" value="UniProtKB-SubCell"/>
</dbReference>
<feature type="compositionally biased region" description="Basic and acidic residues" evidence="8">
    <location>
        <begin position="916"/>
        <end position="926"/>
    </location>
</feature>
<feature type="compositionally biased region" description="Low complexity" evidence="8">
    <location>
        <begin position="519"/>
        <end position="530"/>
    </location>
</feature>
<comment type="similarity">
    <text evidence="2 7">Belongs to the XK family.</text>
</comment>
<keyword evidence="6 7" id="KW-0472">Membrane</keyword>
<evidence type="ECO:0000256" key="5">
    <source>
        <dbReference type="ARBA" id="ARBA00022989"/>
    </source>
</evidence>
<feature type="region of interest" description="Disordered" evidence="8">
    <location>
        <begin position="1074"/>
        <end position="1109"/>
    </location>
</feature>
<feature type="transmembrane region" description="Helical" evidence="7">
    <location>
        <begin position="353"/>
        <end position="377"/>
    </location>
</feature>
<feature type="region of interest" description="Disordered" evidence="8">
    <location>
        <begin position="1"/>
        <end position="23"/>
    </location>
</feature>
<dbReference type="PANTHER" id="PTHR16024:SF28">
    <property type="entry name" value="XK-RELATED PROTEIN"/>
    <property type="match status" value="1"/>
</dbReference>
<evidence type="ECO:0000256" key="2">
    <source>
        <dbReference type="ARBA" id="ARBA00008789"/>
    </source>
</evidence>
<dbReference type="InterPro" id="IPR050895">
    <property type="entry name" value="XK-related_scramblase"/>
</dbReference>
<feature type="compositionally biased region" description="Basic and acidic residues" evidence="8">
    <location>
        <begin position="630"/>
        <end position="641"/>
    </location>
</feature>
<feature type="compositionally biased region" description="Polar residues" evidence="8">
    <location>
        <begin position="1040"/>
        <end position="1051"/>
    </location>
</feature>